<feature type="compositionally biased region" description="Acidic residues" evidence="11">
    <location>
        <begin position="79"/>
        <end position="90"/>
    </location>
</feature>
<keyword evidence="4 10" id="KW-0378">Hydrolase</keyword>
<accession>A0A4Q9MY21</accession>
<dbReference type="SMART" id="SM00490">
    <property type="entry name" value="HELICc"/>
    <property type="match status" value="1"/>
</dbReference>
<feature type="region of interest" description="Disordered" evidence="11">
    <location>
        <begin position="637"/>
        <end position="662"/>
    </location>
</feature>
<dbReference type="GO" id="GO:0005524">
    <property type="term" value="F:ATP binding"/>
    <property type="evidence" value="ECO:0007669"/>
    <property type="project" value="UniProtKB-KW"/>
</dbReference>
<feature type="domain" description="DEAD-box RNA helicase Q" evidence="14">
    <location>
        <begin position="141"/>
        <end position="169"/>
    </location>
</feature>
<evidence type="ECO:0000259" key="13">
    <source>
        <dbReference type="PROSITE" id="PS51194"/>
    </source>
</evidence>
<dbReference type="InterPro" id="IPR001650">
    <property type="entry name" value="Helicase_C-like"/>
</dbReference>
<keyword evidence="3 10" id="KW-0547">Nucleotide-binding</keyword>
<dbReference type="PANTHER" id="PTHR47959">
    <property type="entry name" value="ATP-DEPENDENT RNA HELICASE RHLE-RELATED"/>
    <property type="match status" value="1"/>
</dbReference>
<evidence type="ECO:0000256" key="10">
    <source>
        <dbReference type="RuleBase" id="RU000492"/>
    </source>
</evidence>
<dbReference type="InterPro" id="IPR011545">
    <property type="entry name" value="DEAD/DEAH_box_helicase_dom"/>
</dbReference>
<dbReference type="SUPFAM" id="SSF52540">
    <property type="entry name" value="P-loop containing nucleoside triphosphate hydrolases"/>
    <property type="match status" value="2"/>
</dbReference>
<keyword evidence="5 10" id="KW-0347">Helicase</keyword>
<evidence type="ECO:0000313" key="15">
    <source>
        <dbReference type="EMBL" id="TBU32949.1"/>
    </source>
</evidence>
<dbReference type="GO" id="GO:0042254">
    <property type="term" value="P:ribosome biogenesis"/>
    <property type="evidence" value="ECO:0007669"/>
    <property type="project" value="UniProtKB-KW"/>
</dbReference>
<dbReference type="EMBL" id="ML143393">
    <property type="protein sequence ID" value="TBU32949.1"/>
    <property type="molecule type" value="Genomic_DNA"/>
</dbReference>
<evidence type="ECO:0000256" key="9">
    <source>
        <dbReference type="PROSITE-ProRule" id="PRU00552"/>
    </source>
</evidence>
<comment type="similarity">
    <text evidence="10">Belongs to the DEAD box helicase family.</text>
</comment>
<evidence type="ECO:0000259" key="12">
    <source>
        <dbReference type="PROSITE" id="PS51192"/>
    </source>
</evidence>
<dbReference type="GO" id="GO:0016787">
    <property type="term" value="F:hydrolase activity"/>
    <property type="evidence" value="ECO:0007669"/>
    <property type="project" value="UniProtKB-KW"/>
</dbReference>
<dbReference type="InterPro" id="IPR014014">
    <property type="entry name" value="RNA_helicase_DEAD_Q_motif"/>
</dbReference>
<protein>
    <submittedName>
        <fullName evidence="15">P-loop containing nucleoside triphosphate hydrolase protein</fullName>
    </submittedName>
</protein>
<feature type="domain" description="Helicase C-terminal" evidence="13">
    <location>
        <begin position="420"/>
        <end position="567"/>
    </location>
</feature>
<evidence type="ECO:0000256" key="11">
    <source>
        <dbReference type="SAM" id="MobiDB-lite"/>
    </source>
</evidence>
<name>A0A4Q9MY21_9APHY</name>
<evidence type="ECO:0000256" key="3">
    <source>
        <dbReference type="ARBA" id="ARBA00022741"/>
    </source>
</evidence>
<dbReference type="InterPro" id="IPR050079">
    <property type="entry name" value="DEAD_box_RNA_helicase"/>
</dbReference>
<feature type="region of interest" description="Disordered" evidence="11">
    <location>
        <begin position="388"/>
        <end position="436"/>
    </location>
</feature>
<dbReference type="GO" id="GO:0005634">
    <property type="term" value="C:nucleus"/>
    <property type="evidence" value="ECO:0007669"/>
    <property type="project" value="UniProtKB-SubCell"/>
</dbReference>
<keyword evidence="6 10" id="KW-0067">ATP-binding</keyword>
<feature type="short sequence motif" description="Q motif" evidence="9">
    <location>
        <begin position="141"/>
        <end position="169"/>
    </location>
</feature>
<feature type="compositionally biased region" description="Basic and acidic residues" evidence="11">
    <location>
        <begin position="9"/>
        <end position="21"/>
    </location>
</feature>
<organism evidence="15">
    <name type="scientific">Dichomitus squalens</name>
    <dbReference type="NCBI Taxonomy" id="114155"/>
    <lineage>
        <taxon>Eukaryota</taxon>
        <taxon>Fungi</taxon>
        <taxon>Dikarya</taxon>
        <taxon>Basidiomycota</taxon>
        <taxon>Agaricomycotina</taxon>
        <taxon>Agaricomycetes</taxon>
        <taxon>Polyporales</taxon>
        <taxon>Polyporaceae</taxon>
        <taxon>Dichomitus</taxon>
    </lineage>
</organism>
<dbReference type="Gene3D" id="3.40.50.300">
    <property type="entry name" value="P-loop containing nucleotide triphosphate hydrolases"/>
    <property type="match status" value="2"/>
</dbReference>
<dbReference type="GO" id="GO:0005829">
    <property type="term" value="C:cytosol"/>
    <property type="evidence" value="ECO:0007669"/>
    <property type="project" value="TreeGrafter"/>
</dbReference>
<dbReference type="PROSITE" id="PS00039">
    <property type="entry name" value="DEAD_ATP_HELICASE"/>
    <property type="match status" value="1"/>
</dbReference>
<dbReference type="PROSITE" id="PS51192">
    <property type="entry name" value="HELICASE_ATP_BIND_1"/>
    <property type="match status" value="1"/>
</dbReference>
<dbReference type="Pfam" id="PF00270">
    <property type="entry name" value="DEAD"/>
    <property type="match status" value="1"/>
</dbReference>
<dbReference type="AlphaFoldDB" id="A0A4Q9MY21"/>
<dbReference type="Pfam" id="PF00271">
    <property type="entry name" value="Helicase_C"/>
    <property type="match status" value="1"/>
</dbReference>
<dbReference type="InterPro" id="IPR027417">
    <property type="entry name" value="P-loop_NTPase"/>
</dbReference>
<gene>
    <name evidence="15" type="ORF">BD311DRAFT_686394</name>
</gene>
<evidence type="ECO:0000256" key="4">
    <source>
        <dbReference type="ARBA" id="ARBA00022801"/>
    </source>
</evidence>
<feature type="compositionally biased region" description="Basic and acidic residues" evidence="11">
    <location>
        <begin position="63"/>
        <end position="78"/>
    </location>
</feature>
<dbReference type="SMART" id="SM00487">
    <property type="entry name" value="DEXDc"/>
    <property type="match status" value="1"/>
</dbReference>
<dbReference type="CDD" id="cd17955">
    <property type="entry name" value="DEADc_DDX49"/>
    <property type="match status" value="1"/>
</dbReference>
<evidence type="ECO:0000256" key="6">
    <source>
        <dbReference type="ARBA" id="ARBA00022840"/>
    </source>
</evidence>
<evidence type="ECO:0000256" key="2">
    <source>
        <dbReference type="ARBA" id="ARBA00022517"/>
    </source>
</evidence>
<dbReference type="InterPro" id="IPR014001">
    <property type="entry name" value="Helicase_ATP-bd"/>
</dbReference>
<dbReference type="Proteomes" id="UP000292957">
    <property type="component" value="Unassembled WGS sequence"/>
</dbReference>
<evidence type="ECO:0000256" key="5">
    <source>
        <dbReference type="ARBA" id="ARBA00022806"/>
    </source>
</evidence>
<feature type="region of interest" description="Disordered" evidence="11">
    <location>
        <begin position="1"/>
        <end position="106"/>
    </location>
</feature>
<evidence type="ECO:0000256" key="1">
    <source>
        <dbReference type="ARBA" id="ARBA00004123"/>
    </source>
</evidence>
<evidence type="ECO:0000256" key="8">
    <source>
        <dbReference type="ARBA" id="ARBA00023242"/>
    </source>
</evidence>
<comment type="subcellular location">
    <subcellularLocation>
        <location evidence="1">Nucleus</location>
    </subcellularLocation>
</comment>
<keyword evidence="7" id="KW-0694">RNA-binding</keyword>
<dbReference type="PROSITE" id="PS51195">
    <property type="entry name" value="Q_MOTIF"/>
    <property type="match status" value="1"/>
</dbReference>
<dbReference type="PANTHER" id="PTHR47959:SF24">
    <property type="entry name" value="ATP-DEPENDENT RNA HELICASE"/>
    <property type="match status" value="1"/>
</dbReference>
<sequence length="662" mass="72385">MAGFKRRKLTADDLMRMQEGPRRKRLRLDDADGEELEAEEHASNNGVREVDEAVGSSEDDEESRSGSEEDREDSRSGSEEDGEGPGEDSDVSQRAVPPIYTAKDEDDDVDSYFASSRMSLKPKAANPLALQAPLRVKPLPSSFETMGISSVLTSALAKMYIKSPTEIQAACIPPLLAGRDCIGNAKTGSGKTIAFALPILQKLSLDPYGIFALILTPTRELAFQISEQFAVLGAPLNLRTAVVVGGIDMMAQALELGNRPHVVVATPGRIVDLLKSTSGEWDLSRIKFLVLDEADRLLTPSFAPELSYLFETLPKERQTCLFTATLTPAVERVADAPPRPGKQKPFVHRMTAPVETVETLKQHFILVPSHVREAYLYYFLCNPPESTLHLRRAPPEPTKPPRKQKGSRSKSSKKGKPQKKSSANDDEVPEQPPPTIIFCTHPRTAAYLTHLLQTLRIRTTALHSRLTQRERLSSLSLFRASVVPVLVSTDVGARGLDIEDVAIVINWDIPSEPEEYTHRVGRTARAGRGGVAVSLVTERDEERILKVEERIGESAARHLSPSVKSSTISSSSRGVGLDGILLSLPHPPTNCRRPIPVPSDESDASPSLTCQHSSMLMMAGGAPHAPYLTIRCQAYGNATPRSKGSRKPQRGLDRQAPREHGA</sequence>
<dbReference type="GO" id="GO:0003724">
    <property type="term" value="F:RNA helicase activity"/>
    <property type="evidence" value="ECO:0007669"/>
    <property type="project" value="InterPro"/>
</dbReference>
<evidence type="ECO:0000256" key="7">
    <source>
        <dbReference type="ARBA" id="ARBA00022884"/>
    </source>
</evidence>
<proteinExistence type="inferred from homology"/>
<dbReference type="GO" id="GO:0003723">
    <property type="term" value="F:RNA binding"/>
    <property type="evidence" value="ECO:0007669"/>
    <property type="project" value="UniProtKB-KW"/>
</dbReference>
<feature type="non-terminal residue" evidence="15">
    <location>
        <position position="662"/>
    </location>
</feature>
<dbReference type="OrthoDB" id="10261904at2759"/>
<dbReference type="CDD" id="cd18787">
    <property type="entry name" value="SF2_C_DEAD"/>
    <property type="match status" value="1"/>
</dbReference>
<feature type="compositionally biased region" description="Basic residues" evidence="11">
    <location>
        <begin position="400"/>
        <end position="419"/>
    </location>
</feature>
<dbReference type="InterPro" id="IPR000629">
    <property type="entry name" value="RNA-helicase_DEAD-box_CS"/>
</dbReference>
<dbReference type="GO" id="GO:0010467">
    <property type="term" value="P:gene expression"/>
    <property type="evidence" value="ECO:0007669"/>
    <property type="project" value="UniProtKB-ARBA"/>
</dbReference>
<reference evidence="15" key="1">
    <citation type="submission" date="2019-01" db="EMBL/GenBank/DDBJ databases">
        <title>Draft genome sequences of three monokaryotic isolates of the white-rot basidiomycete fungus Dichomitus squalens.</title>
        <authorList>
            <consortium name="DOE Joint Genome Institute"/>
            <person name="Lopez S.C."/>
            <person name="Andreopoulos B."/>
            <person name="Pangilinan J."/>
            <person name="Lipzen A."/>
            <person name="Riley R."/>
            <person name="Ahrendt S."/>
            <person name="Ng V."/>
            <person name="Barry K."/>
            <person name="Daum C."/>
            <person name="Grigoriev I.V."/>
            <person name="Hilden K.S."/>
            <person name="Makela M.R."/>
            <person name="de Vries R.P."/>
        </authorList>
    </citation>
    <scope>NUCLEOTIDE SEQUENCE [LARGE SCALE GENOMIC DNA]</scope>
    <source>
        <strain evidence="15">OM18370.1</strain>
    </source>
</reference>
<feature type="domain" description="Helicase ATP-binding" evidence="12">
    <location>
        <begin position="172"/>
        <end position="344"/>
    </location>
</feature>
<keyword evidence="2" id="KW-0690">Ribosome biogenesis</keyword>
<feature type="compositionally biased region" description="Basic and acidic residues" evidence="11">
    <location>
        <begin position="650"/>
        <end position="662"/>
    </location>
</feature>
<keyword evidence="8" id="KW-0539">Nucleus</keyword>
<evidence type="ECO:0000259" key="14">
    <source>
        <dbReference type="PROSITE" id="PS51195"/>
    </source>
</evidence>
<dbReference type="PROSITE" id="PS51194">
    <property type="entry name" value="HELICASE_CTER"/>
    <property type="match status" value="1"/>
</dbReference>